<reference evidence="3" key="1">
    <citation type="submission" date="2018-06" db="EMBL/GenBank/DDBJ databases">
        <authorList>
            <person name="Zhirakovskaya E."/>
        </authorList>
    </citation>
    <scope>NUCLEOTIDE SEQUENCE</scope>
</reference>
<dbReference type="InterPro" id="IPR001623">
    <property type="entry name" value="DnaJ_domain"/>
</dbReference>
<protein>
    <recommendedName>
        <fullName evidence="4">VWFA domain-containing protein</fullName>
    </recommendedName>
</protein>
<evidence type="ECO:0000259" key="2">
    <source>
        <dbReference type="PROSITE" id="PS50234"/>
    </source>
</evidence>
<dbReference type="PROSITE" id="PS00636">
    <property type="entry name" value="DNAJ_1"/>
    <property type="match status" value="1"/>
</dbReference>
<dbReference type="PANTHER" id="PTHR10579">
    <property type="entry name" value="CALCIUM-ACTIVATED CHLORIDE CHANNEL REGULATOR"/>
    <property type="match status" value="1"/>
</dbReference>
<dbReference type="SUPFAM" id="SSF53300">
    <property type="entry name" value="vWA-like"/>
    <property type="match status" value="1"/>
</dbReference>
<proteinExistence type="predicted"/>
<evidence type="ECO:0000259" key="1">
    <source>
        <dbReference type="PROSITE" id="PS50076"/>
    </source>
</evidence>
<evidence type="ECO:0000313" key="3">
    <source>
        <dbReference type="EMBL" id="VAW41843.1"/>
    </source>
</evidence>
<dbReference type="CDD" id="cd06257">
    <property type="entry name" value="DnaJ"/>
    <property type="match status" value="1"/>
</dbReference>
<dbReference type="SMART" id="SM00327">
    <property type="entry name" value="VWA"/>
    <property type="match status" value="1"/>
</dbReference>
<dbReference type="Pfam" id="PF00226">
    <property type="entry name" value="DnaJ"/>
    <property type="match status" value="1"/>
</dbReference>
<organism evidence="3">
    <name type="scientific">hydrothermal vent metagenome</name>
    <dbReference type="NCBI Taxonomy" id="652676"/>
    <lineage>
        <taxon>unclassified sequences</taxon>
        <taxon>metagenomes</taxon>
        <taxon>ecological metagenomes</taxon>
    </lineage>
</organism>
<dbReference type="SUPFAM" id="SSF46565">
    <property type="entry name" value="Chaperone J-domain"/>
    <property type="match status" value="1"/>
</dbReference>
<dbReference type="AlphaFoldDB" id="A0A3B0VNI4"/>
<dbReference type="Gene3D" id="1.10.287.110">
    <property type="entry name" value="DnaJ domain"/>
    <property type="match status" value="1"/>
</dbReference>
<dbReference type="PANTHER" id="PTHR10579:SF43">
    <property type="entry name" value="ZINC FINGER (C3HC4-TYPE RING FINGER) FAMILY PROTEIN"/>
    <property type="match status" value="1"/>
</dbReference>
<accession>A0A3B0VNI4</accession>
<dbReference type="InterPro" id="IPR018253">
    <property type="entry name" value="DnaJ_domain_CS"/>
</dbReference>
<feature type="domain" description="VWFA" evidence="2">
    <location>
        <begin position="117"/>
        <end position="286"/>
    </location>
</feature>
<sequence>MEKEFEYYAILGITPQATPSQIRAAFASLRDNIPNHKQDKISNPAYELLVTAYEVLSNPDRRTTYDSLLVETRSLDLVNIQVNSSRERILVSEAEQMVYLLVDILPPIQESKQRPLNLSLVIDRSTSMQGERLRHMKTAVDLIVNKLTQQDTLSIISFSDRAEVVVPSAVVKNPTAVVGQLRSVQASGGTEIFQGLQAGVKELCKVNLAKHTNHLILLTDGRTYGDANQCLELASKVAAKNIGMSAFGIGSEWNDQFLDALVAPSGGQSNFIEQPGEIIEHLQKCIQGLGTIYAQNMTLKTKLHKKVRINYGFKLAPFAQPLSLEDETIQLGNLEGRSPVSLLLELNMMPHPVETRINIQIEVAADIPGPQLHEQLFKKSHCFYILTTVPKEMPSENIINAVQAMNLYRMNERVWQEVEAGRLDVATTQMNHLSTRLLEAGEAELAHQAQQEMARISQAGTMSLAGRKRLKYGTRALINKTK</sequence>
<dbReference type="PROSITE" id="PS50076">
    <property type="entry name" value="DNAJ_2"/>
    <property type="match status" value="1"/>
</dbReference>
<dbReference type="InterPro" id="IPR002035">
    <property type="entry name" value="VWF_A"/>
</dbReference>
<dbReference type="SMART" id="SM00271">
    <property type="entry name" value="DnaJ"/>
    <property type="match status" value="1"/>
</dbReference>
<evidence type="ECO:0008006" key="4">
    <source>
        <dbReference type="Google" id="ProtNLM"/>
    </source>
</evidence>
<dbReference type="Pfam" id="PF00092">
    <property type="entry name" value="VWA"/>
    <property type="match status" value="1"/>
</dbReference>
<dbReference type="InterPro" id="IPR036869">
    <property type="entry name" value="J_dom_sf"/>
</dbReference>
<dbReference type="EMBL" id="UOEU01000862">
    <property type="protein sequence ID" value="VAW41843.1"/>
    <property type="molecule type" value="Genomic_DNA"/>
</dbReference>
<dbReference type="InterPro" id="IPR036465">
    <property type="entry name" value="vWFA_dom_sf"/>
</dbReference>
<name>A0A3B0VNI4_9ZZZZ</name>
<dbReference type="Gene3D" id="3.40.50.410">
    <property type="entry name" value="von Willebrand factor, type A domain"/>
    <property type="match status" value="1"/>
</dbReference>
<gene>
    <name evidence="3" type="ORF">MNBD_CHLOROFLEXI01-4660</name>
</gene>
<dbReference type="PROSITE" id="PS50234">
    <property type="entry name" value="VWFA"/>
    <property type="match status" value="1"/>
</dbReference>
<feature type="domain" description="J" evidence="1">
    <location>
        <begin position="6"/>
        <end position="69"/>
    </location>
</feature>
<dbReference type="InterPro" id="IPR051266">
    <property type="entry name" value="CLCR"/>
</dbReference>